<reference evidence="2" key="1">
    <citation type="submission" date="2019-09" db="EMBL/GenBank/DDBJ databases">
        <title>Antimicrobial potential of Antarctic Bacteria.</title>
        <authorList>
            <person name="Benaud N."/>
            <person name="Edwards R.J."/>
            <person name="Ferrari B.C."/>
        </authorList>
    </citation>
    <scope>NUCLEOTIDE SEQUENCE [LARGE SCALE GENOMIC DNA]</scope>
    <source>
        <strain evidence="2">INR9</strain>
    </source>
</reference>
<accession>A0A7G6YDD2</accession>
<evidence type="ECO:0000313" key="2">
    <source>
        <dbReference type="Proteomes" id="UP000515511"/>
    </source>
</evidence>
<protein>
    <submittedName>
        <fullName evidence="1">Uncharacterized protein</fullName>
    </submittedName>
</protein>
<evidence type="ECO:0000313" key="1">
    <source>
        <dbReference type="EMBL" id="QNE36497.1"/>
    </source>
</evidence>
<dbReference type="EMBL" id="CP043641">
    <property type="protein sequence ID" value="QNE36497.1"/>
    <property type="molecule type" value="Genomic_DNA"/>
</dbReference>
<sequence>MLLTAQSSSPASLVATLVNQGESSEEVRIVTSAGSETVTVKPAESVQLGTSDGQSVTFDGLDAKPGALEPVTFQTSTVTETLDVPVLDGSLPQYQDLVP</sequence>
<gene>
    <name evidence="1" type="ORF">F1C12_16170</name>
</gene>
<dbReference type="Proteomes" id="UP000515511">
    <property type="component" value="Chromosome"/>
</dbReference>
<proteinExistence type="predicted"/>
<dbReference type="KEGG" id="lse:F1C12_16170"/>
<dbReference type="AlphaFoldDB" id="A0A7G6YDD2"/>
<dbReference type="RefSeq" id="WP_185275934.1">
    <property type="nucleotide sequence ID" value="NZ_CP043641.1"/>
</dbReference>
<organism evidence="1 2">
    <name type="scientific">Leifsonia shinshuensis</name>
    <dbReference type="NCBI Taxonomy" id="150026"/>
    <lineage>
        <taxon>Bacteria</taxon>
        <taxon>Bacillati</taxon>
        <taxon>Actinomycetota</taxon>
        <taxon>Actinomycetes</taxon>
        <taxon>Micrococcales</taxon>
        <taxon>Microbacteriaceae</taxon>
        <taxon>Leifsonia</taxon>
    </lineage>
</organism>
<name>A0A7G6YDD2_9MICO</name>